<proteinExistence type="inferred from homology"/>
<keyword evidence="6" id="KW-0378">Hydrolase</keyword>
<dbReference type="NCBIfam" id="TIGR03914">
    <property type="entry name" value="UDG_fam_dom"/>
    <property type="match status" value="1"/>
</dbReference>
<evidence type="ECO:0000256" key="7">
    <source>
        <dbReference type="ARBA" id="ARBA00023004"/>
    </source>
</evidence>
<keyword evidence="3" id="KW-0004">4Fe-4S</keyword>
<dbReference type="InterPro" id="IPR036895">
    <property type="entry name" value="Uracil-DNA_glycosylase-like_sf"/>
</dbReference>
<evidence type="ECO:0000256" key="3">
    <source>
        <dbReference type="ARBA" id="ARBA00022485"/>
    </source>
</evidence>
<keyword evidence="13" id="KW-1185">Reference proteome</keyword>
<evidence type="ECO:0000256" key="9">
    <source>
        <dbReference type="ARBA" id="ARBA00023204"/>
    </source>
</evidence>
<dbReference type="PANTHER" id="PTHR33693">
    <property type="entry name" value="TYPE-5 URACIL-DNA GLYCOSYLASE"/>
    <property type="match status" value="1"/>
</dbReference>
<evidence type="ECO:0000313" key="13">
    <source>
        <dbReference type="Proteomes" id="UP001375743"/>
    </source>
</evidence>
<evidence type="ECO:0000256" key="6">
    <source>
        <dbReference type="ARBA" id="ARBA00022801"/>
    </source>
</evidence>
<dbReference type="InterPro" id="IPR005273">
    <property type="entry name" value="Ura-DNA_glyco_family4"/>
</dbReference>
<evidence type="ECO:0000256" key="8">
    <source>
        <dbReference type="ARBA" id="ARBA00023014"/>
    </source>
</evidence>
<evidence type="ECO:0000256" key="2">
    <source>
        <dbReference type="ARBA" id="ARBA00019403"/>
    </source>
</evidence>
<dbReference type="Gene3D" id="3.40.470.10">
    <property type="entry name" value="Uracil-DNA glycosylase-like domain"/>
    <property type="match status" value="1"/>
</dbReference>
<keyword evidence="8" id="KW-0411">Iron-sulfur</keyword>
<keyword evidence="4" id="KW-0479">Metal-binding</keyword>
<feature type="region of interest" description="Disordered" evidence="10">
    <location>
        <begin position="240"/>
        <end position="265"/>
    </location>
</feature>
<dbReference type="SUPFAM" id="SSF52141">
    <property type="entry name" value="Uracil-DNA glycosylase-like"/>
    <property type="match status" value="1"/>
</dbReference>
<dbReference type="Pfam" id="PF03167">
    <property type="entry name" value="UDG"/>
    <property type="match status" value="1"/>
</dbReference>
<dbReference type="NCBIfam" id="TIGR03915">
    <property type="entry name" value="SAM_7_link_chp"/>
    <property type="match status" value="1"/>
</dbReference>
<gene>
    <name evidence="12" type="ORF">U1T56_04365</name>
</gene>
<evidence type="ECO:0000313" key="12">
    <source>
        <dbReference type="EMBL" id="MEK0082371.1"/>
    </source>
</evidence>
<dbReference type="SMART" id="SM00987">
    <property type="entry name" value="UreE_C"/>
    <property type="match status" value="1"/>
</dbReference>
<keyword evidence="5" id="KW-0227">DNA damage</keyword>
<evidence type="ECO:0000256" key="10">
    <source>
        <dbReference type="SAM" id="MobiDB-lite"/>
    </source>
</evidence>
<dbReference type="InterPro" id="IPR005122">
    <property type="entry name" value="Uracil-DNA_glycosylase-like"/>
</dbReference>
<dbReference type="Proteomes" id="UP001375743">
    <property type="component" value="Unassembled WGS sequence"/>
</dbReference>
<dbReference type="CDD" id="cd10030">
    <property type="entry name" value="UDG-F4_TTUDGA_SPO1dp_like"/>
    <property type="match status" value="1"/>
</dbReference>
<comment type="caution">
    <text evidence="12">The sequence shown here is derived from an EMBL/GenBank/DDBJ whole genome shotgun (WGS) entry which is preliminary data.</text>
</comment>
<name>A0ABU8XMF6_9PROT</name>
<evidence type="ECO:0000256" key="1">
    <source>
        <dbReference type="ARBA" id="ARBA00006521"/>
    </source>
</evidence>
<dbReference type="Pfam" id="PF13566">
    <property type="entry name" value="DUF4130"/>
    <property type="match status" value="1"/>
</dbReference>
<comment type="similarity">
    <text evidence="1">Belongs to the uracil-DNA glycosylase (UDG) superfamily. Type 4 (UDGa) family.</text>
</comment>
<feature type="domain" description="Uracil-DNA glycosylase-like" evidence="11">
    <location>
        <begin position="293"/>
        <end position="454"/>
    </location>
</feature>
<evidence type="ECO:0000259" key="11">
    <source>
        <dbReference type="SMART" id="SM00986"/>
    </source>
</evidence>
<dbReference type="InterPro" id="IPR025404">
    <property type="entry name" value="DUF4130"/>
</dbReference>
<dbReference type="SMART" id="SM00986">
    <property type="entry name" value="UDG"/>
    <property type="match status" value="1"/>
</dbReference>
<sequence>MSLQQKLGRLAEPAVSLRSSPAPLEITLEHQADFAGWRAAARRLWAAGVPPEAVRWRVDGAQPSLFEASLDPAVAAAPRAVCNVPRRFLELAEKVALHADPGRFALLYRLLVRIGRGERQLLSRSGDPDVERAEAMAAAVRRSAAKMKALLRFKEVTTGEGRCFVGWFEPEHYVLERVAAFFADRFGTMRWAIATPYRSVRWDGERLRFGPGGRRGEVPAEDAPEAAWRAFHAGIWQAAPASGEPAREGKGVPLPERPVPADRPEPSTLAEAREAAAACRACPLWARATRTVFGEGPRDAAVMLVGEQPGDRADREGRPFVGPASRVLDRALADAGLDRSVLYLTDAVKHFKHVRRSQRRIRQTPERREIEACRHWLELERRLVQPRLIVALGVVAAEALLRRPVSLQLERGRMMELPDGGGHALVTEHPSAILRIPDAAAQAREYRRLVGDLLLAVPYLRRAA</sequence>
<dbReference type="EMBL" id="JBBLZC010000003">
    <property type="protein sequence ID" value="MEK0082371.1"/>
    <property type="molecule type" value="Genomic_DNA"/>
</dbReference>
<reference evidence="12 13" key="1">
    <citation type="submission" date="2024-01" db="EMBL/GenBank/DDBJ databases">
        <title>Multi-omics insights into the function and evolution of sodium benzoate biodegradation pathways in Benzoatithermus flavus gen. nov., sp. nov. from hot spring.</title>
        <authorList>
            <person name="Hu C.-J."/>
            <person name="Li W.-J."/>
        </authorList>
    </citation>
    <scope>NUCLEOTIDE SEQUENCE [LARGE SCALE GENOMIC DNA]</scope>
    <source>
        <strain evidence="12 13">SYSU G07066</strain>
    </source>
</reference>
<evidence type="ECO:0000256" key="4">
    <source>
        <dbReference type="ARBA" id="ARBA00022723"/>
    </source>
</evidence>
<accession>A0ABU8XMF6</accession>
<dbReference type="InterPro" id="IPR051536">
    <property type="entry name" value="UDG_Type-4/5"/>
</dbReference>
<dbReference type="RefSeq" id="WP_418158223.1">
    <property type="nucleotide sequence ID" value="NZ_JBBLZC010000003.1"/>
</dbReference>
<keyword evidence="9" id="KW-0234">DNA repair</keyword>
<dbReference type="InterPro" id="IPR023875">
    <property type="entry name" value="DNA_repair_put"/>
</dbReference>
<protein>
    <recommendedName>
        <fullName evidence="2">Type-4 uracil-DNA glycosylase</fullName>
    </recommendedName>
</protein>
<evidence type="ECO:0000256" key="5">
    <source>
        <dbReference type="ARBA" id="ARBA00022763"/>
    </source>
</evidence>
<keyword evidence="7" id="KW-0408">Iron</keyword>
<organism evidence="12 13">
    <name type="scientific">Benzoatithermus flavus</name>
    <dbReference type="NCBI Taxonomy" id="3108223"/>
    <lineage>
        <taxon>Bacteria</taxon>
        <taxon>Pseudomonadati</taxon>
        <taxon>Pseudomonadota</taxon>
        <taxon>Alphaproteobacteria</taxon>
        <taxon>Geminicoccales</taxon>
        <taxon>Geminicoccaceae</taxon>
        <taxon>Benzoatithermus</taxon>
    </lineage>
</organism>
<dbReference type="PANTHER" id="PTHR33693:SF9">
    <property type="entry name" value="TYPE-4 URACIL-DNA GLYCOSYLASE"/>
    <property type="match status" value="1"/>
</dbReference>